<gene>
    <name evidence="1" type="ORF">PoB_001756300</name>
</gene>
<dbReference type="PANTHER" id="PTHR23290:SF0">
    <property type="entry name" value="RRNA N6-ADENOSINE-METHYLTRANSFERASE METTL5"/>
    <property type="match status" value="1"/>
</dbReference>
<protein>
    <submittedName>
        <fullName evidence="1">Methyltransferase-like protein 5</fullName>
    </submittedName>
</protein>
<dbReference type="PANTHER" id="PTHR23290">
    <property type="entry name" value="RRNA N6-ADENOSINE-METHYLTRANSFERASE METTL5"/>
    <property type="match status" value="1"/>
</dbReference>
<reference evidence="1 2" key="1">
    <citation type="journal article" date="2021" name="Elife">
        <title>Chloroplast acquisition without the gene transfer in kleptoplastic sea slugs, Plakobranchus ocellatus.</title>
        <authorList>
            <person name="Maeda T."/>
            <person name="Takahashi S."/>
            <person name="Yoshida T."/>
            <person name="Shimamura S."/>
            <person name="Takaki Y."/>
            <person name="Nagai Y."/>
            <person name="Toyoda A."/>
            <person name="Suzuki Y."/>
            <person name="Arimoto A."/>
            <person name="Ishii H."/>
            <person name="Satoh N."/>
            <person name="Nishiyama T."/>
            <person name="Hasebe M."/>
            <person name="Maruyama T."/>
            <person name="Minagawa J."/>
            <person name="Obokata J."/>
            <person name="Shigenobu S."/>
        </authorList>
    </citation>
    <scope>NUCLEOTIDE SEQUENCE [LARGE SCALE GENOMIC DNA]</scope>
</reference>
<dbReference type="EMBL" id="BLXT01002087">
    <property type="protein sequence ID" value="GFN91057.1"/>
    <property type="molecule type" value="Genomic_DNA"/>
</dbReference>
<dbReference type="SUPFAM" id="SSF53335">
    <property type="entry name" value="S-adenosyl-L-methionine-dependent methyltransferases"/>
    <property type="match status" value="1"/>
</dbReference>
<name>A0AAV3Z9D3_9GAST</name>
<organism evidence="1 2">
    <name type="scientific">Plakobranchus ocellatus</name>
    <dbReference type="NCBI Taxonomy" id="259542"/>
    <lineage>
        <taxon>Eukaryota</taxon>
        <taxon>Metazoa</taxon>
        <taxon>Spiralia</taxon>
        <taxon>Lophotrochozoa</taxon>
        <taxon>Mollusca</taxon>
        <taxon>Gastropoda</taxon>
        <taxon>Heterobranchia</taxon>
        <taxon>Euthyneura</taxon>
        <taxon>Panpulmonata</taxon>
        <taxon>Sacoglossa</taxon>
        <taxon>Placobranchoidea</taxon>
        <taxon>Plakobranchidae</taxon>
        <taxon>Plakobranchus</taxon>
    </lineage>
</organism>
<dbReference type="InterPro" id="IPR002052">
    <property type="entry name" value="DNA_methylase_N6_adenine_CS"/>
</dbReference>
<dbReference type="AlphaFoldDB" id="A0AAV3Z9D3"/>
<proteinExistence type="predicted"/>
<keyword evidence="1" id="KW-0808">Transferase</keyword>
<dbReference type="GO" id="GO:0008988">
    <property type="term" value="F:rRNA (adenine-N6-)-methyltransferase activity"/>
    <property type="evidence" value="ECO:0007669"/>
    <property type="project" value="TreeGrafter"/>
</dbReference>
<keyword evidence="1" id="KW-0489">Methyltransferase</keyword>
<dbReference type="CDD" id="cd02440">
    <property type="entry name" value="AdoMet_MTases"/>
    <property type="match status" value="1"/>
</dbReference>
<dbReference type="Proteomes" id="UP000735302">
    <property type="component" value="Unassembled WGS sequence"/>
</dbReference>
<evidence type="ECO:0000313" key="2">
    <source>
        <dbReference type="Proteomes" id="UP000735302"/>
    </source>
</evidence>
<dbReference type="GO" id="GO:0003676">
    <property type="term" value="F:nucleic acid binding"/>
    <property type="evidence" value="ECO:0007669"/>
    <property type="project" value="InterPro"/>
</dbReference>
<keyword evidence="2" id="KW-1185">Reference proteome</keyword>
<dbReference type="InterPro" id="IPR051720">
    <property type="entry name" value="rRNA_MeTrfase/Polyamine_Synth"/>
</dbReference>
<comment type="caution">
    <text evidence="1">The sequence shown here is derived from an EMBL/GenBank/DDBJ whole genome shotgun (WGS) entry which is preliminary data.</text>
</comment>
<evidence type="ECO:0000313" key="1">
    <source>
        <dbReference type="EMBL" id="GFN91057.1"/>
    </source>
</evidence>
<dbReference type="PROSITE" id="PS00092">
    <property type="entry name" value="N6_MTASE"/>
    <property type="match status" value="1"/>
</dbReference>
<sequence>MAKAFCSMKRKELEAFLQDVDGFDKPKVLLEQYPTTPHIAACMLHTVASTFDDLAGKSVADLGVGCGILAIGAEMLGASYVLGIDIDEDALSVCANNLEEFEMTNVDLLKANVRHLARCSELASRLQGKFDTVVMNPPFGTKHNQGIDVDFLQTGLKLSSNALYSLHKSSTREHILKKAQSWGVEATVLAELRYNLDNTLKFHKKKSVDIDVDFIRLVHTQDSLHRQKDMLS</sequence>
<dbReference type="InterPro" id="IPR029063">
    <property type="entry name" value="SAM-dependent_MTases_sf"/>
</dbReference>
<accession>A0AAV3Z9D3</accession>
<dbReference type="Gene3D" id="3.40.50.150">
    <property type="entry name" value="Vaccinia Virus protein VP39"/>
    <property type="match status" value="1"/>
</dbReference>
<dbReference type="Pfam" id="PF06325">
    <property type="entry name" value="PrmA"/>
    <property type="match status" value="1"/>
</dbReference>